<name>A0ABP9P745_9ACTN</name>
<proteinExistence type="inferred from homology"/>
<dbReference type="InterPro" id="IPR051923">
    <property type="entry name" value="Glycosyl_Hydrolase_39"/>
</dbReference>
<protein>
    <recommendedName>
        <fullName evidence="5">Glycoside hydrolase family 5 domain-containing protein</fullName>
    </recommendedName>
</protein>
<evidence type="ECO:0000256" key="3">
    <source>
        <dbReference type="RuleBase" id="RU361153"/>
    </source>
</evidence>
<accession>A0ABP9P745</accession>
<dbReference type="PANTHER" id="PTHR12631">
    <property type="entry name" value="ALPHA-L-IDURONIDASE"/>
    <property type="match status" value="1"/>
</dbReference>
<dbReference type="EMBL" id="BAABKG010000001">
    <property type="protein sequence ID" value="GAA5141913.1"/>
    <property type="molecule type" value="Genomic_DNA"/>
</dbReference>
<evidence type="ECO:0000256" key="4">
    <source>
        <dbReference type="SAM" id="MobiDB-lite"/>
    </source>
</evidence>
<organism evidence="6 7">
    <name type="scientific">Nocardioides marinquilinus</name>
    <dbReference type="NCBI Taxonomy" id="1210400"/>
    <lineage>
        <taxon>Bacteria</taxon>
        <taxon>Bacillati</taxon>
        <taxon>Actinomycetota</taxon>
        <taxon>Actinomycetes</taxon>
        <taxon>Propionibacteriales</taxon>
        <taxon>Nocardioidaceae</taxon>
        <taxon>Nocardioides</taxon>
    </lineage>
</organism>
<feature type="region of interest" description="Disordered" evidence="4">
    <location>
        <begin position="83"/>
        <end position="108"/>
    </location>
</feature>
<reference evidence="7" key="1">
    <citation type="journal article" date="2019" name="Int. J. Syst. Evol. Microbiol.">
        <title>The Global Catalogue of Microorganisms (GCM) 10K type strain sequencing project: providing services to taxonomists for standard genome sequencing and annotation.</title>
        <authorList>
            <consortium name="The Broad Institute Genomics Platform"/>
            <consortium name="The Broad Institute Genome Sequencing Center for Infectious Disease"/>
            <person name="Wu L."/>
            <person name="Ma J."/>
        </authorList>
    </citation>
    <scope>NUCLEOTIDE SEQUENCE [LARGE SCALE GENOMIC DNA]</scope>
    <source>
        <strain evidence="7">JCM 18459</strain>
    </source>
</reference>
<keyword evidence="2 3" id="KW-0326">Glycosidase</keyword>
<feature type="domain" description="Glycoside hydrolase family 5" evidence="5">
    <location>
        <begin position="125"/>
        <end position="346"/>
    </location>
</feature>
<gene>
    <name evidence="6" type="ORF">GCM10023340_04460</name>
</gene>
<keyword evidence="1 3" id="KW-0378">Hydrolase</keyword>
<dbReference type="RefSeq" id="WP_345454100.1">
    <property type="nucleotide sequence ID" value="NZ_BAABKG010000001.1"/>
</dbReference>
<evidence type="ECO:0000313" key="7">
    <source>
        <dbReference type="Proteomes" id="UP001500221"/>
    </source>
</evidence>
<keyword evidence="7" id="KW-1185">Reference proteome</keyword>
<dbReference type="Gene3D" id="3.20.20.80">
    <property type="entry name" value="Glycosidases"/>
    <property type="match status" value="1"/>
</dbReference>
<sequence>MPALRPQRPLNTDPQLPRLPRRARRIRRTVALTVAATAFATLVGTASATPTAGAVTPSATVDAVSASLTPASAVGDVPAQRARRKVQGRNAAMPLPGPDKRRTGGGSGDVGFSPGFSIIYQPTDELRSDLRAMYRLGARRLRLDLSWAITEPSRGTYDWYKTDRVINEARRAGLRVLAIIGYEPDWATGSPNVDAAAWSSWVDAATRRYADTVSAWEIWNEPNLSRFWRGGPNPEAYAKVVATAAPVIRSNDPRAKIVTGALAPATDTGTELSPETFLRRFYAAIPDHDVFDAISVHPYSYPAMPDGAEAWNTFFRIPQIRDVAVRAGHDDVKVWLTEYGAPTGLSDRSVAPEVQAQMLVRAIKAARQMEGVGPIFLYSYRDVDDALNDPESNFGIVQHDGTAKSSYRMLRRMLNR</sequence>
<dbReference type="InterPro" id="IPR017853">
    <property type="entry name" value="GH"/>
</dbReference>
<dbReference type="InterPro" id="IPR001547">
    <property type="entry name" value="Glyco_hydro_5"/>
</dbReference>
<dbReference type="Proteomes" id="UP001500221">
    <property type="component" value="Unassembled WGS sequence"/>
</dbReference>
<dbReference type="PANTHER" id="PTHR12631:SF10">
    <property type="entry name" value="BETA-XYLOSIDASE-LIKE PROTEIN-RELATED"/>
    <property type="match status" value="1"/>
</dbReference>
<comment type="similarity">
    <text evidence="3">Belongs to the glycosyl hydrolase 5 (cellulase A) family.</text>
</comment>
<evidence type="ECO:0000313" key="6">
    <source>
        <dbReference type="EMBL" id="GAA5141913.1"/>
    </source>
</evidence>
<dbReference type="SUPFAM" id="SSF51445">
    <property type="entry name" value="(Trans)glycosidases"/>
    <property type="match status" value="1"/>
</dbReference>
<evidence type="ECO:0000256" key="1">
    <source>
        <dbReference type="ARBA" id="ARBA00022801"/>
    </source>
</evidence>
<evidence type="ECO:0000259" key="5">
    <source>
        <dbReference type="Pfam" id="PF00150"/>
    </source>
</evidence>
<comment type="caution">
    <text evidence="6">The sequence shown here is derived from an EMBL/GenBank/DDBJ whole genome shotgun (WGS) entry which is preliminary data.</text>
</comment>
<feature type="region of interest" description="Disordered" evidence="4">
    <location>
        <begin position="1"/>
        <end position="22"/>
    </location>
</feature>
<evidence type="ECO:0000256" key="2">
    <source>
        <dbReference type="ARBA" id="ARBA00023295"/>
    </source>
</evidence>
<dbReference type="Pfam" id="PF00150">
    <property type="entry name" value="Cellulase"/>
    <property type="match status" value="1"/>
</dbReference>